<accession>A0A4Y2MNP6</accession>
<evidence type="ECO:0000313" key="3">
    <source>
        <dbReference type="Proteomes" id="UP000499080"/>
    </source>
</evidence>
<sequence length="193" mass="22632">MTSQTPDMPICKLSFHGDWTPLNRVFFSQCIQDSDEERSFYSQRKKWKRKRHPYRNGKKYIVYEYVSSSESEVSASDECNLADNYEDNAENGSLLVQCEINKSNECSTTRDFKRNRKRRISDKPNINLSEEYDDSRLSDEYDDPHYEGRVKIDDDKSCSEPEVHKSDELNSADEQERNINRSISDEPNINSSD</sequence>
<protein>
    <submittedName>
        <fullName evidence="2">Uncharacterized protein</fullName>
    </submittedName>
</protein>
<organism evidence="2 3">
    <name type="scientific">Araneus ventricosus</name>
    <name type="common">Orbweaver spider</name>
    <name type="synonym">Epeira ventricosa</name>
    <dbReference type="NCBI Taxonomy" id="182803"/>
    <lineage>
        <taxon>Eukaryota</taxon>
        <taxon>Metazoa</taxon>
        <taxon>Ecdysozoa</taxon>
        <taxon>Arthropoda</taxon>
        <taxon>Chelicerata</taxon>
        <taxon>Arachnida</taxon>
        <taxon>Araneae</taxon>
        <taxon>Araneomorphae</taxon>
        <taxon>Entelegynae</taxon>
        <taxon>Araneoidea</taxon>
        <taxon>Araneidae</taxon>
        <taxon>Araneus</taxon>
    </lineage>
</organism>
<feature type="compositionally biased region" description="Polar residues" evidence="1">
    <location>
        <begin position="180"/>
        <end position="193"/>
    </location>
</feature>
<comment type="caution">
    <text evidence="2">The sequence shown here is derived from an EMBL/GenBank/DDBJ whole genome shotgun (WGS) entry which is preliminary data.</text>
</comment>
<evidence type="ECO:0000256" key="1">
    <source>
        <dbReference type="SAM" id="MobiDB-lite"/>
    </source>
</evidence>
<dbReference type="Proteomes" id="UP000499080">
    <property type="component" value="Unassembled WGS sequence"/>
</dbReference>
<gene>
    <name evidence="2" type="ORF">AVEN_82001_2</name>
</gene>
<proteinExistence type="predicted"/>
<name>A0A4Y2MNP6_ARAVE</name>
<feature type="compositionally biased region" description="Basic and acidic residues" evidence="1">
    <location>
        <begin position="134"/>
        <end position="179"/>
    </location>
</feature>
<keyword evidence="3" id="KW-1185">Reference proteome</keyword>
<reference evidence="2 3" key="1">
    <citation type="journal article" date="2019" name="Sci. Rep.">
        <title>Orb-weaving spider Araneus ventricosus genome elucidates the spidroin gene catalogue.</title>
        <authorList>
            <person name="Kono N."/>
            <person name="Nakamura H."/>
            <person name="Ohtoshi R."/>
            <person name="Moran D.A.P."/>
            <person name="Shinohara A."/>
            <person name="Yoshida Y."/>
            <person name="Fujiwara M."/>
            <person name="Mori M."/>
            <person name="Tomita M."/>
            <person name="Arakawa K."/>
        </authorList>
    </citation>
    <scope>NUCLEOTIDE SEQUENCE [LARGE SCALE GENOMIC DNA]</scope>
</reference>
<dbReference type="AlphaFoldDB" id="A0A4Y2MNP6"/>
<evidence type="ECO:0000313" key="2">
    <source>
        <dbReference type="EMBL" id="GBN28014.1"/>
    </source>
</evidence>
<feature type="region of interest" description="Disordered" evidence="1">
    <location>
        <begin position="123"/>
        <end position="193"/>
    </location>
</feature>
<dbReference type="EMBL" id="BGPR01007583">
    <property type="protein sequence ID" value="GBN28014.1"/>
    <property type="molecule type" value="Genomic_DNA"/>
</dbReference>